<gene>
    <name evidence="1" type="ORF">NSJP_0252</name>
</gene>
<evidence type="ECO:0000313" key="2">
    <source>
        <dbReference type="Proteomes" id="UP000192042"/>
    </source>
</evidence>
<dbReference type="Gene3D" id="3.40.50.150">
    <property type="entry name" value="Vaccinia Virus protein VP39"/>
    <property type="match status" value="1"/>
</dbReference>
<dbReference type="GO" id="GO:0032259">
    <property type="term" value="P:methylation"/>
    <property type="evidence" value="ECO:0007669"/>
    <property type="project" value="UniProtKB-KW"/>
</dbReference>
<protein>
    <submittedName>
        <fullName evidence="1">Macrocin-O-methyltransferase domain-containing protein</fullName>
    </submittedName>
</protein>
<accession>A0A1W1I0B4</accession>
<dbReference type="Pfam" id="PF05711">
    <property type="entry name" value="TylF"/>
    <property type="match status" value="1"/>
</dbReference>
<dbReference type="InterPro" id="IPR029063">
    <property type="entry name" value="SAM-dependent_MTases_sf"/>
</dbReference>
<dbReference type="PANTHER" id="PTHR40036">
    <property type="entry name" value="MACROCIN O-METHYLTRANSFERASE"/>
    <property type="match status" value="1"/>
</dbReference>
<sequence>MIGRVVTTFNRWIGGSPPSSAAGDVRVTRAAGSANDHPLENYDDEEAARGALEVVRPYTMLSYRRLITLWQQIRYLDTASVPGAMVECGTWKGGACGMMVLAHRCAGDVSRPLHLFDSFQGLPEPQSEKDGDMAVRYAADRASGSLNGIGKCVGPLEDNQRLLGEIVGYPSELTHYHVGWFQDTLRTVPETVGTIALLRIDGDWYESTKICLESLYAKVSSGGIVVIDDYGKWPGCRKAVDEFLSTLARPVFLNHIDAAGRYVIVP</sequence>
<dbReference type="EMBL" id="LT828648">
    <property type="protein sequence ID" value="SLM46424.1"/>
    <property type="molecule type" value="Genomic_DNA"/>
</dbReference>
<dbReference type="KEGG" id="nja:NSJP_0252"/>
<dbReference type="GO" id="GO:0008168">
    <property type="term" value="F:methyltransferase activity"/>
    <property type="evidence" value="ECO:0007669"/>
    <property type="project" value="UniProtKB-KW"/>
</dbReference>
<organism evidence="1 2">
    <name type="scientific">Nitrospira japonica</name>
    <dbReference type="NCBI Taxonomy" id="1325564"/>
    <lineage>
        <taxon>Bacteria</taxon>
        <taxon>Pseudomonadati</taxon>
        <taxon>Nitrospirota</taxon>
        <taxon>Nitrospiria</taxon>
        <taxon>Nitrospirales</taxon>
        <taxon>Nitrospiraceae</taxon>
        <taxon>Nitrospira</taxon>
    </lineage>
</organism>
<dbReference type="STRING" id="1325564.NSJP_0252"/>
<proteinExistence type="predicted"/>
<keyword evidence="2" id="KW-1185">Reference proteome</keyword>
<name>A0A1W1I0B4_9BACT</name>
<dbReference type="PANTHER" id="PTHR40036:SF1">
    <property type="entry name" value="MACROCIN O-METHYLTRANSFERASE"/>
    <property type="match status" value="1"/>
</dbReference>
<dbReference type="InterPro" id="IPR008884">
    <property type="entry name" value="TylF_MeTrfase"/>
</dbReference>
<reference evidence="1 2" key="1">
    <citation type="submission" date="2017-03" db="EMBL/GenBank/DDBJ databases">
        <authorList>
            <person name="Afonso C.L."/>
            <person name="Miller P.J."/>
            <person name="Scott M.A."/>
            <person name="Spackman E."/>
            <person name="Goraichik I."/>
            <person name="Dimitrov K.M."/>
            <person name="Suarez D.L."/>
            <person name="Swayne D.E."/>
        </authorList>
    </citation>
    <scope>NUCLEOTIDE SEQUENCE [LARGE SCALE GENOMIC DNA]</scope>
    <source>
        <strain evidence="1">Genome sequencing of Nitrospira japonica strain NJ11</strain>
    </source>
</reference>
<dbReference type="Proteomes" id="UP000192042">
    <property type="component" value="Chromosome I"/>
</dbReference>
<keyword evidence="1" id="KW-0489">Methyltransferase</keyword>
<dbReference type="AlphaFoldDB" id="A0A1W1I0B4"/>
<keyword evidence="1" id="KW-0808">Transferase</keyword>
<evidence type="ECO:0000313" key="1">
    <source>
        <dbReference type="EMBL" id="SLM46424.1"/>
    </source>
</evidence>